<dbReference type="InterPro" id="IPR024768">
    <property type="entry name" value="Marf1"/>
</dbReference>
<evidence type="ECO:0000259" key="2">
    <source>
        <dbReference type="Pfam" id="PF01936"/>
    </source>
</evidence>
<dbReference type="GO" id="GO:0005777">
    <property type="term" value="C:peroxisome"/>
    <property type="evidence" value="ECO:0007669"/>
    <property type="project" value="InterPro"/>
</dbReference>
<feature type="compositionally biased region" description="Low complexity" evidence="1">
    <location>
        <begin position="336"/>
        <end position="348"/>
    </location>
</feature>
<feature type="compositionally biased region" description="Polar residues" evidence="1">
    <location>
        <begin position="861"/>
        <end position="877"/>
    </location>
</feature>
<feature type="compositionally biased region" description="Low complexity" evidence="1">
    <location>
        <begin position="878"/>
        <end position="888"/>
    </location>
</feature>
<protein>
    <recommendedName>
        <fullName evidence="2">NYN domain-containing protein</fullName>
    </recommendedName>
</protein>
<name>A0AAN6GAI9_9BASI</name>
<evidence type="ECO:0000313" key="3">
    <source>
        <dbReference type="EMBL" id="KAK0526348.1"/>
    </source>
</evidence>
<keyword evidence="4" id="KW-1185">Reference proteome</keyword>
<feature type="region of interest" description="Disordered" evidence="1">
    <location>
        <begin position="801"/>
        <end position="924"/>
    </location>
</feature>
<sequence>MAPLRDGGPSGGSSSKGGSSSSSSIGLGRELVQRIQSSTPLLLATTSATSLAFCYLLFPLSTKAFFNRLLTGASSRGSQDNDDDNDDDDDDADDEGQKGNTKRSKNAKNSSSSKGTLKSKRSYASRSSDEQSDSFPAYPPLSHNPAFQPSTTKGRVAVYWDVDNCMVPTGMSGRDVALAIRKAIQDLSPPGVSEPIIVFKAYLELSSETAVPAAQVQLRSELQGSGVSLIDTPKSGRKQTADFMMISDLLAFAIDHPAPARIVLISGDRDFAYALGTLRNRGFFITLMTPPAHVAPILEASAHVVLRWRQDVLGVDYDKDGKPYTGARALKPGIAPAAIPATPSRTSAKLAADPSNSTPRKAGPTQSSAPPGPNNKPIPDVFKPLVDLLEQMRKQGQTRPLRSGVAAQLKQIDKDLYERAGASRWAEYAAVAEAAGIITLGSTGVSGHEWVSLAGLEDDGAYNKPSTGSAGPPASPSISKARAAAALGPNGTGAGKNGNNLTGPQTQTKAAGAASIYQSATAPSGPSNTYNKDNSKIIDSPELRPFLPLIELMNSQRSVGIPYPKLSYIAKTFDRMIKQGVCDAYRQAGVSDFMQYLAAAERAGVAREQYEAIKLHPRYIGVQTTAVTPAVGRMEDTAVVPDKPAAANGKTLFVAPSAMGALNKANVLAANIKTKIAASISLSSPTAKASEDEIRQALYQGLIECLREQRAQKHYYSADFFVQLVLARLPGGESFGRNVDLFNVFLNQAERDGIILLEPGFGGQGRRHIRLAPRHFEREHAAERMGGDTLPVAGFELPAQQGPRVLGEGGDEEEGAENTGYGSRPGDADNKSSTTDDEDVRSLVPPALLRGMLPAMPSGSVPASTSATTGLKTSQPPSRSGSSSGAGSVVENGHSSSKWAPAPAQLESTPQPTGPPTAPASERARYKPLVDSLVHLRREYQIVYPSMEQLYAELRERVTATPSLVSPAELRWLGLPSSSNGGKDAPKPNPHSIDFVQWLSHAADLGLIVIERYTDEAEGQVNKARLRLADRYVEMFKLD</sequence>
<dbReference type="CDD" id="cd10910">
    <property type="entry name" value="PIN_limkain_b1_N_like"/>
    <property type="match status" value="1"/>
</dbReference>
<feature type="region of interest" description="Disordered" evidence="1">
    <location>
        <begin position="73"/>
        <end position="149"/>
    </location>
</feature>
<feature type="region of interest" description="Disordered" evidence="1">
    <location>
        <begin position="463"/>
        <end position="536"/>
    </location>
</feature>
<dbReference type="GO" id="GO:0010468">
    <property type="term" value="P:regulation of gene expression"/>
    <property type="evidence" value="ECO:0007669"/>
    <property type="project" value="InterPro"/>
</dbReference>
<reference evidence="3" key="1">
    <citation type="journal article" date="2023" name="PhytoFront">
        <title>Draft Genome Resources of Seven Strains of Tilletia horrida, Causal Agent of Kernel Smut of Rice.</title>
        <authorList>
            <person name="Khanal S."/>
            <person name="Antony Babu S."/>
            <person name="Zhou X.G."/>
        </authorList>
    </citation>
    <scope>NUCLEOTIDE SEQUENCE</scope>
    <source>
        <strain evidence="3">TX3</strain>
    </source>
</reference>
<dbReference type="GO" id="GO:0004540">
    <property type="term" value="F:RNA nuclease activity"/>
    <property type="evidence" value="ECO:0007669"/>
    <property type="project" value="InterPro"/>
</dbReference>
<dbReference type="InterPro" id="IPR021139">
    <property type="entry name" value="NYN"/>
</dbReference>
<dbReference type="EMBL" id="JAPDMQ010000358">
    <property type="protein sequence ID" value="KAK0526348.1"/>
    <property type="molecule type" value="Genomic_DNA"/>
</dbReference>
<dbReference type="Gene3D" id="3.40.50.1010">
    <property type="entry name" value="5'-nuclease"/>
    <property type="match status" value="1"/>
</dbReference>
<dbReference type="PANTHER" id="PTHR14379:SF3">
    <property type="entry name" value="MEIOSIS REGULATOR AND MRNA STABILITY FACTOR 1"/>
    <property type="match status" value="1"/>
</dbReference>
<organism evidence="3 4">
    <name type="scientific">Tilletia horrida</name>
    <dbReference type="NCBI Taxonomy" id="155126"/>
    <lineage>
        <taxon>Eukaryota</taxon>
        <taxon>Fungi</taxon>
        <taxon>Dikarya</taxon>
        <taxon>Basidiomycota</taxon>
        <taxon>Ustilaginomycotina</taxon>
        <taxon>Exobasidiomycetes</taxon>
        <taxon>Tilletiales</taxon>
        <taxon>Tilletiaceae</taxon>
        <taxon>Tilletia</taxon>
    </lineage>
</organism>
<dbReference type="Pfam" id="PF01936">
    <property type="entry name" value="NYN"/>
    <property type="match status" value="1"/>
</dbReference>
<feature type="compositionally biased region" description="Polar residues" evidence="1">
    <location>
        <begin position="516"/>
        <end position="532"/>
    </location>
</feature>
<dbReference type="AlphaFoldDB" id="A0AAN6GAI9"/>
<comment type="caution">
    <text evidence="3">The sequence shown here is derived from an EMBL/GenBank/DDBJ whole genome shotgun (WGS) entry which is preliminary data.</text>
</comment>
<feature type="compositionally biased region" description="Polar residues" evidence="1">
    <location>
        <begin position="497"/>
        <end position="509"/>
    </location>
</feature>
<proteinExistence type="predicted"/>
<accession>A0AAN6GAI9</accession>
<dbReference type="GO" id="GO:1905762">
    <property type="term" value="F:CCR4-NOT complex binding"/>
    <property type="evidence" value="ECO:0007669"/>
    <property type="project" value="TreeGrafter"/>
</dbReference>
<dbReference type="PANTHER" id="PTHR14379">
    <property type="entry name" value="LIMKAIN B LKAP"/>
    <property type="match status" value="1"/>
</dbReference>
<feature type="compositionally biased region" description="Low complexity" evidence="1">
    <location>
        <begin position="16"/>
        <end position="25"/>
    </location>
</feature>
<feature type="region of interest" description="Disordered" evidence="1">
    <location>
        <begin position="336"/>
        <end position="380"/>
    </location>
</feature>
<gene>
    <name evidence="3" type="ORF">OC842_005218</name>
</gene>
<dbReference type="Proteomes" id="UP001176521">
    <property type="component" value="Unassembled WGS sequence"/>
</dbReference>
<evidence type="ECO:0000313" key="4">
    <source>
        <dbReference type="Proteomes" id="UP001176521"/>
    </source>
</evidence>
<feature type="compositionally biased region" description="Acidic residues" evidence="1">
    <location>
        <begin position="80"/>
        <end position="94"/>
    </location>
</feature>
<feature type="domain" description="NYN" evidence="2">
    <location>
        <begin position="155"/>
        <end position="303"/>
    </location>
</feature>
<feature type="region of interest" description="Disordered" evidence="1">
    <location>
        <begin position="1"/>
        <end position="25"/>
    </location>
</feature>
<evidence type="ECO:0000256" key="1">
    <source>
        <dbReference type="SAM" id="MobiDB-lite"/>
    </source>
</evidence>
<feature type="compositionally biased region" description="Polar residues" evidence="1">
    <location>
        <begin position="354"/>
        <end position="369"/>
    </location>
</feature>